<dbReference type="InterPro" id="IPR002941">
    <property type="entry name" value="DNA_methylase_N4/N6"/>
</dbReference>
<dbReference type="AlphaFoldDB" id="A0A317DAA7"/>
<dbReference type="GO" id="GO:0032259">
    <property type="term" value="P:methylation"/>
    <property type="evidence" value="ECO:0007669"/>
    <property type="project" value="UniProtKB-KW"/>
</dbReference>
<gene>
    <name evidence="6" type="ORF">DKT68_08535</name>
</gene>
<dbReference type="GO" id="GO:0003677">
    <property type="term" value="F:DNA binding"/>
    <property type="evidence" value="ECO:0007669"/>
    <property type="project" value="InterPro"/>
</dbReference>
<dbReference type="RefSeq" id="WP_109816877.1">
    <property type="nucleotide sequence ID" value="NZ_QGKR01000152.1"/>
</dbReference>
<sequence>MEPYYQSPRATLYLGDCRDIAPTLPARSIDLIIADPPYGVNWRSGRRTDQFDRMAGDDGSIDWPAVLGDMVRRLLRNHRHTYVFGYTPDQVAKLCDLGATAELIWDKQHLGPGNLSVPWGPEHERITFGVYEWSARNRDKGSGRLAARLRQGSVIQAARPNSGQVRHPDEKPVPLLRPLVESSSCLGETVLDPTAGVCSTGVAALLAGRRFVGFESDQRYADLGVERLIKAERIADLAEAS</sequence>
<evidence type="ECO:0000256" key="1">
    <source>
        <dbReference type="ARBA" id="ARBA00006594"/>
    </source>
</evidence>
<comment type="similarity">
    <text evidence="1 4">Belongs to the N(4)/N(6)-methyltransferase family.</text>
</comment>
<dbReference type="EC" id="2.1.1.-" evidence="4"/>
<proteinExistence type="inferred from homology"/>
<dbReference type="SUPFAM" id="SSF53335">
    <property type="entry name" value="S-adenosyl-L-methionine-dependent methyltransferases"/>
    <property type="match status" value="1"/>
</dbReference>
<dbReference type="Pfam" id="PF01555">
    <property type="entry name" value="N6_N4_Mtase"/>
    <property type="match status" value="1"/>
</dbReference>
<evidence type="ECO:0000313" key="7">
    <source>
        <dbReference type="Proteomes" id="UP000245410"/>
    </source>
</evidence>
<evidence type="ECO:0000256" key="3">
    <source>
        <dbReference type="ARBA" id="ARBA00022679"/>
    </source>
</evidence>
<feature type="domain" description="DNA methylase N-4/N-6" evidence="5">
    <location>
        <begin position="160"/>
        <end position="224"/>
    </location>
</feature>
<organism evidence="6 7">
    <name type="scientific">Micromonospora acroterricola</name>
    <dbReference type="NCBI Taxonomy" id="2202421"/>
    <lineage>
        <taxon>Bacteria</taxon>
        <taxon>Bacillati</taxon>
        <taxon>Actinomycetota</taxon>
        <taxon>Actinomycetes</taxon>
        <taxon>Micromonosporales</taxon>
        <taxon>Micromonosporaceae</taxon>
        <taxon>Micromonospora</taxon>
    </lineage>
</organism>
<keyword evidence="7" id="KW-1185">Reference proteome</keyword>
<keyword evidence="3" id="KW-0808">Transferase</keyword>
<dbReference type="PROSITE" id="PS00092">
    <property type="entry name" value="N6_MTASE"/>
    <property type="match status" value="1"/>
</dbReference>
<evidence type="ECO:0000259" key="5">
    <source>
        <dbReference type="Pfam" id="PF01555"/>
    </source>
</evidence>
<evidence type="ECO:0000256" key="4">
    <source>
        <dbReference type="RuleBase" id="RU362026"/>
    </source>
</evidence>
<evidence type="ECO:0000256" key="2">
    <source>
        <dbReference type="ARBA" id="ARBA00022603"/>
    </source>
</evidence>
<keyword evidence="2" id="KW-0489">Methyltransferase</keyword>
<protein>
    <recommendedName>
        <fullName evidence="4">Methyltransferase</fullName>
        <ecNumber evidence="4">2.1.1.-</ecNumber>
    </recommendedName>
</protein>
<dbReference type="Proteomes" id="UP000245410">
    <property type="component" value="Unassembled WGS sequence"/>
</dbReference>
<accession>A0A317DAA7</accession>
<name>A0A317DAA7_9ACTN</name>
<dbReference type="GO" id="GO:0008170">
    <property type="term" value="F:N-methyltransferase activity"/>
    <property type="evidence" value="ECO:0007669"/>
    <property type="project" value="InterPro"/>
</dbReference>
<dbReference type="PRINTS" id="PR00508">
    <property type="entry name" value="S21N4MTFRASE"/>
</dbReference>
<dbReference type="InterPro" id="IPR029063">
    <property type="entry name" value="SAM-dependent_MTases_sf"/>
</dbReference>
<dbReference type="InterPro" id="IPR002052">
    <property type="entry name" value="DNA_methylase_N6_adenine_CS"/>
</dbReference>
<dbReference type="Gene3D" id="3.40.50.150">
    <property type="entry name" value="Vaccinia Virus protein VP39"/>
    <property type="match status" value="1"/>
</dbReference>
<reference evidence="6 7" key="1">
    <citation type="submission" date="2018-05" db="EMBL/GenBank/DDBJ databases">
        <title>Micromonospora atacamensis sp. nov., a novel actinobacteria isolated from high altitude Atacama Desert soil.</title>
        <authorList>
            <person name="Carro L."/>
            <person name="Golinska P."/>
            <person name="Klenk H.-P."/>
            <person name="Goodfellow M."/>
        </authorList>
    </citation>
    <scope>NUCLEOTIDE SEQUENCE [LARGE SCALE GENOMIC DNA]</scope>
    <source>
        <strain evidence="6 7">5R2A7</strain>
    </source>
</reference>
<dbReference type="EMBL" id="QGKR01000152">
    <property type="protein sequence ID" value="PWR10596.1"/>
    <property type="molecule type" value="Genomic_DNA"/>
</dbReference>
<evidence type="ECO:0000313" key="6">
    <source>
        <dbReference type="EMBL" id="PWR10596.1"/>
    </source>
</evidence>
<comment type="caution">
    <text evidence="6">The sequence shown here is derived from an EMBL/GenBank/DDBJ whole genome shotgun (WGS) entry which is preliminary data.</text>
</comment>
<dbReference type="InterPro" id="IPR001091">
    <property type="entry name" value="RM_Methyltransferase"/>
</dbReference>